<feature type="transmembrane region" description="Helical" evidence="5">
    <location>
        <begin position="81"/>
        <end position="100"/>
    </location>
</feature>
<evidence type="ECO:0000256" key="3">
    <source>
        <dbReference type="ARBA" id="ARBA00022989"/>
    </source>
</evidence>
<feature type="transmembrane region" description="Helical" evidence="5">
    <location>
        <begin position="194"/>
        <end position="218"/>
    </location>
</feature>
<organism evidence="7 9">
    <name type="scientific">Streptococcus iniae</name>
    <name type="common">Streptococcus shiloi</name>
    <dbReference type="NCBI Taxonomy" id="1346"/>
    <lineage>
        <taxon>Bacteria</taxon>
        <taxon>Bacillati</taxon>
        <taxon>Bacillota</taxon>
        <taxon>Bacilli</taxon>
        <taxon>Lactobacillales</taxon>
        <taxon>Streptococcaceae</taxon>
        <taxon>Streptococcus</taxon>
    </lineage>
</organism>
<accession>A0A1J0MYB5</accession>
<dbReference type="STRING" id="1346.BMF34_03595"/>
<keyword evidence="3 5" id="KW-1133">Transmembrane helix</keyword>
<dbReference type="OrthoDB" id="2220363at2"/>
<feature type="transmembrane region" description="Helical" evidence="5">
    <location>
        <begin position="58"/>
        <end position="75"/>
    </location>
</feature>
<comment type="subcellular location">
    <subcellularLocation>
        <location evidence="1">Membrane</location>
        <topology evidence="1">Multi-pass membrane protein</topology>
    </subcellularLocation>
</comment>
<dbReference type="GO" id="GO:0034257">
    <property type="term" value="F:nicotinamide riboside transmembrane transporter activity"/>
    <property type="evidence" value="ECO:0007669"/>
    <property type="project" value="InterPro"/>
</dbReference>
<protein>
    <submittedName>
        <fullName evidence="6">Nicotinamide mononucleotide transporter</fullName>
    </submittedName>
    <submittedName>
        <fullName evidence="7">Nicotinamide riboside transporter PnuC</fullName>
    </submittedName>
</protein>
<dbReference type="GeneID" id="35764819"/>
<reference evidence="7 9" key="2">
    <citation type="submission" date="2018-06" db="EMBL/GenBank/DDBJ databases">
        <title>Mutators as drivers of adaptation in pathogenic bacteria and a risk factor for host jumps and vaccine escape.</title>
        <authorList>
            <person name="Barnes A.C."/>
            <person name="Silayeva O."/>
        </authorList>
    </citation>
    <scope>NUCLEOTIDE SEQUENCE [LARGE SCALE GENOMIC DNA]</scope>
    <source>
        <strain evidence="7 9">QMA0445</strain>
    </source>
</reference>
<dbReference type="Pfam" id="PF04973">
    <property type="entry name" value="NMN_transporter"/>
    <property type="match status" value="1"/>
</dbReference>
<evidence type="ECO:0000256" key="2">
    <source>
        <dbReference type="ARBA" id="ARBA00022692"/>
    </source>
</evidence>
<dbReference type="Proteomes" id="UP000025245">
    <property type="component" value="Chromosome"/>
</dbReference>
<evidence type="ECO:0000313" key="6">
    <source>
        <dbReference type="EMBL" id="AHY15535.1"/>
    </source>
</evidence>
<dbReference type="SMR" id="A0A1J0MYB5"/>
<evidence type="ECO:0000256" key="4">
    <source>
        <dbReference type="ARBA" id="ARBA00023136"/>
    </source>
</evidence>
<dbReference type="GO" id="GO:0016020">
    <property type="term" value="C:membrane"/>
    <property type="evidence" value="ECO:0007669"/>
    <property type="project" value="UniProtKB-SubCell"/>
</dbReference>
<feature type="transmembrane region" description="Helical" evidence="5">
    <location>
        <begin position="121"/>
        <end position="139"/>
    </location>
</feature>
<name>A0A1J0MYB5_STRIN</name>
<dbReference type="AlphaFoldDB" id="A0A1J0MYB5"/>
<dbReference type="Proteomes" id="UP000269148">
    <property type="component" value="Unassembled WGS sequence"/>
</dbReference>
<evidence type="ECO:0000256" key="1">
    <source>
        <dbReference type="ARBA" id="ARBA00004141"/>
    </source>
</evidence>
<dbReference type="EMBL" id="QLQD01000039">
    <property type="protein sequence ID" value="RLU57542.1"/>
    <property type="molecule type" value="Genomic_DNA"/>
</dbReference>
<keyword evidence="8" id="KW-1185">Reference proteome</keyword>
<feature type="transmembrane region" description="Helical" evidence="5">
    <location>
        <begin position="12"/>
        <end position="29"/>
    </location>
</feature>
<dbReference type="KEGG" id="siz:SI82_03705"/>
<gene>
    <name evidence="7" type="ORF">DIY07_03905</name>
    <name evidence="6" type="ORF">DQ08_03475</name>
</gene>
<feature type="transmembrane region" description="Helical" evidence="5">
    <location>
        <begin position="35"/>
        <end position="51"/>
    </location>
</feature>
<sequence>MSLLRYFTKTEWVIWLSSLMTIFASHLIFGSQDPLALTASLIGATSLIFSAKGNPIGQGLIIIFSVIYSYLSYQSHYYGELFTYLLMTLPMAIFSLFSWLTHPFEGRKSQVLISRLKMRDICLLVISMLLMTFIFYFILGIFHTPYLTISTLSIATSFAGTFLTYKRSPFFALGFCLNDIVLIILWLFEAQENANHYAIVICFAIFLINDIYTFFNWLRLQSLQEKALKNRLGNLLY</sequence>
<evidence type="ECO:0000256" key="5">
    <source>
        <dbReference type="SAM" id="Phobius"/>
    </source>
</evidence>
<dbReference type="KEGG" id="siq:DQ08_03475"/>
<proteinExistence type="predicted"/>
<evidence type="ECO:0000313" key="9">
    <source>
        <dbReference type="Proteomes" id="UP000269148"/>
    </source>
</evidence>
<dbReference type="EMBL" id="CP007586">
    <property type="protein sequence ID" value="AHY15535.1"/>
    <property type="molecule type" value="Genomic_DNA"/>
</dbReference>
<reference evidence="6 8" key="1">
    <citation type="journal article" date="2014" name="Genome Announc.">
        <title>Complete Genome Sequence of a Virulent Strain, Streptococcus iniae ISET0901, Isolated from Diseased Tilapia.</title>
        <authorList>
            <person name="Pridgeon J.W."/>
            <person name="Zhang D."/>
            <person name="Zhang L."/>
        </authorList>
    </citation>
    <scope>NUCLEOTIDE SEQUENCE [LARGE SCALE GENOMIC DNA]</scope>
    <source>
        <strain evidence="6 8">ISET0901</strain>
    </source>
</reference>
<dbReference type="KEGG" id="sio:DW64_03470"/>
<evidence type="ECO:0000313" key="8">
    <source>
        <dbReference type="Proteomes" id="UP000025245"/>
    </source>
</evidence>
<dbReference type="eggNOG" id="COG3201">
    <property type="taxonomic scope" value="Bacteria"/>
</dbReference>
<evidence type="ECO:0000313" key="7">
    <source>
        <dbReference type="EMBL" id="RLU57542.1"/>
    </source>
</evidence>
<keyword evidence="4 5" id="KW-0472">Membrane</keyword>
<dbReference type="RefSeq" id="WP_003099132.1">
    <property type="nucleotide sequence ID" value="NZ_CP010783.1"/>
</dbReference>
<dbReference type="NCBIfam" id="TIGR01528">
    <property type="entry name" value="NMN_trans_PnuC"/>
    <property type="match status" value="1"/>
</dbReference>
<dbReference type="InterPro" id="IPR006419">
    <property type="entry name" value="NMN_transpt_PnuC"/>
</dbReference>
<keyword evidence="2 5" id="KW-0812">Transmembrane</keyword>
<feature type="transmembrane region" description="Helical" evidence="5">
    <location>
        <begin position="170"/>
        <end position="188"/>
    </location>
</feature>